<dbReference type="RefSeq" id="WP_167226265.1">
    <property type="nucleotide sequence ID" value="NZ_JAAQPH010000012.1"/>
</dbReference>
<feature type="transmembrane region" description="Helical" evidence="1">
    <location>
        <begin position="259"/>
        <end position="280"/>
    </location>
</feature>
<organism evidence="2 3">
    <name type="scientific">Pelagibius litoralis</name>
    <dbReference type="NCBI Taxonomy" id="374515"/>
    <lineage>
        <taxon>Bacteria</taxon>
        <taxon>Pseudomonadati</taxon>
        <taxon>Pseudomonadota</taxon>
        <taxon>Alphaproteobacteria</taxon>
        <taxon>Rhodospirillales</taxon>
        <taxon>Rhodovibrionaceae</taxon>
        <taxon>Pelagibius</taxon>
    </lineage>
</organism>
<protein>
    <submittedName>
        <fullName evidence="2">Uncharacterized protein</fullName>
    </submittedName>
</protein>
<accession>A0A967EZ59</accession>
<comment type="caution">
    <text evidence="2">The sequence shown here is derived from an EMBL/GenBank/DDBJ whole genome shotgun (WGS) entry which is preliminary data.</text>
</comment>
<proteinExistence type="predicted"/>
<feature type="transmembrane region" description="Helical" evidence="1">
    <location>
        <begin position="14"/>
        <end position="35"/>
    </location>
</feature>
<feature type="transmembrane region" description="Helical" evidence="1">
    <location>
        <begin position="322"/>
        <end position="345"/>
    </location>
</feature>
<feature type="transmembrane region" description="Helical" evidence="1">
    <location>
        <begin position="166"/>
        <end position="187"/>
    </location>
</feature>
<keyword evidence="1" id="KW-0472">Membrane</keyword>
<name>A0A967EZ59_9PROT</name>
<reference evidence="2" key="1">
    <citation type="submission" date="2020-03" db="EMBL/GenBank/DDBJ databases">
        <title>Genome of Pelagibius litoralis DSM 21314T.</title>
        <authorList>
            <person name="Wang G."/>
        </authorList>
    </citation>
    <scope>NUCLEOTIDE SEQUENCE</scope>
    <source>
        <strain evidence="2">DSM 21314</strain>
    </source>
</reference>
<evidence type="ECO:0000313" key="3">
    <source>
        <dbReference type="Proteomes" id="UP000761264"/>
    </source>
</evidence>
<feature type="transmembrane region" description="Helical" evidence="1">
    <location>
        <begin position="66"/>
        <end position="89"/>
    </location>
</feature>
<dbReference type="Proteomes" id="UP000761264">
    <property type="component" value="Unassembled WGS sequence"/>
</dbReference>
<evidence type="ECO:0000313" key="2">
    <source>
        <dbReference type="EMBL" id="NIA70040.1"/>
    </source>
</evidence>
<feature type="transmembrane region" description="Helical" evidence="1">
    <location>
        <begin position="219"/>
        <end position="239"/>
    </location>
</feature>
<dbReference type="EMBL" id="JAAQPH010000012">
    <property type="protein sequence ID" value="NIA70040.1"/>
    <property type="molecule type" value="Genomic_DNA"/>
</dbReference>
<feature type="transmembrane region" description="Helical" evidence="1">
    <location>
        <begin position="101"/>
        <end position="119"/>
    </location>
</feature>
<gene>
    <name evidence="2" type="ORF">HBA54_15655</name>
</gene>
<keyword evidence="3" id="KW-1185">Reference proteome</keyword>
<keyword evidence="1" id="KW-0812">Transmembrane</keyword>
<evidence type="ECO:0000256" key="1">
    <source>
        <dbReference type="SAM" id="Phobius"/>
    </source>
</evidence>
<sequence>MPSSASPVFPLRDAWLPLVPLAPLVLAALLLAPLLDTAEQLSFLAVDADGFVARPLRDFIHLGDMMSYHALAAFHSLLCLAVVITFVLWTLRLPGRQRRAALIFLAAVFALLAVLVLYFKAEANRVVLVQLGYKAICQLIAAADLPTALVAPGQCFREGDISHLTWLAWVPTFSGIGATAFAAAFAYGNARDLPPHDGNDEAAWRAALDRRIKALQRSVYLLSAVLVSSTITITLFAHLPTGLLVDSRELALASAVSKYAGGLSTFWGALFSITLMATFATPALRLLGAAYGAAQGTEGSSDGADLRNWLHEHVFQSIRRQFATVLSLLAPLLVGPLSSLLSSVAGL</sequence>
<dbReference type="AlphaFoldDB" id="A0A967EZ59"/>
<keyword evidence="1" id="KW-1133">Transmembrane helix</keyword>